<dbReference type="Proteomes" id="UP000011087">
    <property type="component" value="Unassembled WGS sequence"/>
</dbReference>
<dbReference type="HOGENOM" id="CLU_1655522_0_0_1"/>
<sequence>MASWNSEGAMLVTVICGYLFMAAPAHVAFDRYMLKPQRLDDLVCVGISAVFLVSLAALTWSTMGILWGMRKQRQHRVRAWAVAGTGTLWATSTSAIAMCMAWSGSSPSPNGSKIAITVSLQLLLLFAAGSFLEVVVLFSSRRSPSKPPAVASLPEWIMAL</sequence>
<reference evidence="4" key="2">
    <citation type="submission" date="2012-11" db="EMBL/GenBank/DDBJ databases">
        <authorList>
            <person name="Kuo A."/>
            <person name="Curtis B.A."/>
            <person name="Tanifuji G."/>
            <person name="Burki F."/>
            <person name="Gruber A."/>
            <person name="Irimia M."/>
            <person name="Maruyama S."/>
            <person name="Arias M.C."/>
            <person name="Ball S.G."/>
            <person name="Gile G.H."/>
            <person name="Hirakawa Y."/>
            <person name="Hopkins J.F."/>
            <person name="Rensing S.A."/>
            <person name="Schmutz J."/>
            <person name="Symeonidi A."/>
            <person name="Elias M."/>
            <person name="Eveleigh R.J."/>
            <person name="Herman E.K."/>
            <person name="Klute M.J."/>
            <person name="Nakayama T."/>
            <person name="Obornik M."/>
            <person name="Reyes-Prieto A."/>
            <person name="Armbrust E.V."/>
            <person name="Aves S.J."/>
            <person name="Beiko R.G."/>
            <person name="Coutinho P."/>
            <person name="Dacks J.B."/>
            <person name="Durnford D.G."/>
            <person name="Fast N.M."/>
            <person name="Green B.R."/>
            <person name="Grisdale C."/>
            <person name="Hempe F."/>
            <person name="Henrissat B."/>
            <person name="Hoppner M.P."/>
            <person name="Ishida K.-I."/>
            <person name="Kim E."/>
            <person name="Koreny L."/>
            <person name="Kroth P.G."/>
            <person name="Liu Y."/>
            <person name="Malik S.-B."/>
            <person name="Maier U.G."/>
            <person name="McRose D."/>
            <person name="Mock T."/>
            <person name="Neilson J.A."/>
            <person name="Onodera N.T."/>
            <person name="Poole A.M."/>
            <person name="Pritham E.J."/>
            <person name="Richards T.A."/>
            <person name="Rocap G."/>
            <person name="Roy S.W."/>
            <person name="Sarai C."/>
            <person name="Schaack S."/>
            <person name="Shirato S."/>
            <person name="Slamovits C.H."/>
            <person name="Spencer D.F."/>
            <person name="Suzuki S."/>
            <person name="Worden A.Z."/>
            <person name="Zauner S."/>
            <person name="Barry K."/>
            <person name="Bell C."/>
            <person name="Bharti A.K."/>
            <person name="Crow J.A."/>
            <person name="Grimwood J."/>
            <person name="Kramer R."/>
            <person name="Lindquist E."/>
            <person name="Lucas S."/>
            <person name="Salamov A."/>
            <person name="McFadden G.I."/>
            <person name="Lane C.E."/>
            <person name="Keeling P.J."/>
            <person name="Gray M.W."/>
            <person name="Grigoriev I.V."/>
            <person name="Archibald J.M."/>
        </authorList>
    </citation>
    <scope>NUCLEOTIDE SEQUENCE</scope>
    <source>
        <strain evidence="4">CCMP2712</strain>
    </source>
</reference>
<feature type="transmembrane region" description="Helical" evidence="1">
    <location>
        <begin position="9"/>
        <end position="29"/>
    </location>
</feature>
<gene>
    <name evidence="2" type="ORF">GUITHDRAFT_153634</name>
</gene>
<protein>
    <submittedName>
        <fullName evidence="2 3">Uncharacterized protein</fullName>
    </submittedName>
</protein>
<keyword evidence="4" id="KW-1185">Reference proteome</keyword>
<dbReference type="PaxDb" id="55529-EKX42258"/>
<evidence type="ECO:0000313" key="3">
    <source>
        <dbReference type="EnsemblProtists" id="EKX42258"/>
    </source>
</evidence>
<dbReference type="GeneID" id="17298804"/>
<evidence type="ECO:0000313" key="2">
    <source>
        <dbReference type="EMBL" id="EKX42258.1"/>
    </source>
</evidence>
<feature type="transmembrane region" description="Helical" evidence="1">
    <location>
        <begin position="115"/>
        <end position="138"/>
    </location>
</feature>
<proteinExistence type="predicted"/>
<evidence type="ECO:0000313" key="4">
    <source>
        <dbReference type="Proteomes" id="UP000011087"/>
    </source>
</evidence>
<keyword evidence="1" id="KW-0812">Transmembrane</keyword>
<accession>L1J154</accession>
<evidence type="ECO:0000256" key="1">
    <source>
        <dbReference type="SAM" id="Phobius"/>
    </source>
</evidence>
<dbReference type="KEGG" id="gtt:GUITHDRAFT_153634"/>
<organism evidence="2">
    <name type="scientific">Guillardia theta (strain CCMP2712)</name>
    <name type="common">Cryptophyte</name>
    <dbReference type="NCBI Taxonomy" id="905079"/>
    <lineage>
        <taxon>Eukaryota</taxon>
        <taxon>Cryptophyceae</taxon>
        <taxon>Pyrenomonadales</taxon>
        <taxon>Geminigeraceae</taxon>
        <taxon>Guillardia</taxon>
    </lineage>
</organism>
<reference evidence="2 4" key="1">
    <citation type="journal article" date="2012" name="Nature">
        <title>Algal genomes reveal evolutionary mosaicism and the fate of nucleomorphs.</title>
        <authorList>
            <consortium name="DOE Joint Genome Institute"/>
            <person name="Curtis B.A."/>
            <person name="Tanifuji G."/>
            <person name="Burki F."/>
            <person name="Gruber A."/>
            <person name="Irimia M."/>
            <person name="Maruyama S."/>
            <person name="Arias M.C."/>
            <person name="Ball S.G."/>
            <person name="Gile G.H."/>
            <person name="Hirakawa Y."/>
            <person name="Hopkins J.F."/>
            <person name="Kuo A."/>
            <person name="Rensing S.A."/>
            <person name="Schmutz J."/>
            <person name="Symeonidi A."/>
            <person name="Elias M."/>
            <person name="Eveleigh R.J."/>
            <person name="Herman E.K."/>
            <person name="Klute M.J."/>
            <person name="Nakayama T."/>
            <person name="Obornik M."/>
            <person name="Reyes-Prieto A."/>
            <person name="Armbrust E.V."/>
            <person name="Aves S.J."/>
            <person name="Beiko R.G."/>
            <person name="Coutinho P."/>
            <person name="Dacks J.B."/>
            <person name="Durnford D.G."/>
            <person name="Fast N.M."/>
            <person name="Green B.R."/>
            <person name="Grisdale C.J."/>
            <person name="Hempel F."/>
            <person name="Henrissat B."/>
            <person name="Hoppner M.P."/>
            <person name="Ishida K."/>
            <person name="Kim E."/>
            <person name="Koreny L."/>
            <person name="Kroth P.G."/>
            <person name="Liu Y."/>
            <person name="Malik S.B."/>
            <person name="Maier U.G."/>
            <person name="McRose D."/>
            <person name="Mock T."/>
            <person name="Neilson J.A."/>
            <person name="Onodera N.T."/>
            <person name="Poole A.M."/>
            <person name="Pritham E.J."/>
            <person name="Richards T.A."/>
            <person name="Rocap G."/>
            <person name="Roy S.W."/>
            <person name="Sarai C."/>
            <person name="Schaack S."/>
            <person name="Shirato S."/>
            <person name="Slamovits C.H."/>
            <person name="Spencer D.F."/>
            <person name="Suzuki S."/>
            <person name="Worden A.Z."/>
            <person name="Zauner S."/>
            <person name="Barry K."/>
            <person name="Bell C."/>
            <person name="Bharti A.K."/>
            <person name="Crow J.A."/>
            <person name="Grimwood J."/>
            <person name="Kramer R."/>
            <person name="Lindquist E."/>
            <person name="Lucas S."/>
            <person name="Salamov A."/>
            <person name="McFadden G.I."/>
            <person name="Lane C.E."/>
            <person name="Keeling P.J."/>
            <person name="Gray M.W."/>
            <person name="Grigoriev I.V."/>
            <person name="Archibald J.M."/>
        </authorList>
    </citation>
    <scope>NUCLEOTIDE SEQUENCE</scope>
    <source>
        <strain evidence="2 4">CCMP2712</strain>
    </source>
</reference>
<feature type="transmembrane region" description="Helical" evidence="1">
    <location>
        <begin position="49"/>
        <end position="67"/>
    </location>
</feature>
<dbReference type="EMBL" id="JH993018">
    <property type="protein sequence ID" value="EKX42258.1"/>
    <property type="molecule type" value="Genomic_DNA"/>
</dbReference>
<dbReference type="EnsemblProtists" id="EKX42258">
    <property type="protein sequence ID" value="EKX42258"/>
    <property type="gene ID" value="GUITHDRAFT_153634"/>
</dbReference>
<dbReference type="AlphaFoldDB" id="L1J154"/>
<feature type="transmembrane region" description="Helical" evidence="1">
    <location>
        <begin position="79"/>
        <end position="103"/>
    </location>
</feature>
<reference evidence="3" key="3">
    <citation type="submission" date="2016-03" db="UniProtKB">
        <authorList>
            <consortium name="EnsemblProtists"/>
        </authorList>
    </citation>
    <scope>IDENTIFICATION</scope>
</reference>
<name>L1J154_GUITC</name>
<keyword evidence="1" id="KW-1133">Transmembrane helix</keyword>
<keyword evidence="1" id="KW-0472">Membrane</keyword>
<dbReference type="RefSeq" id="XP_005829238.1">
    <property type="nucleotide sequence ID" value="XM_005829181.1"/>
</dbReference>